<dbReference type="RefSeq" id="WP_057802862.1">
    <property type="nucleotide sequence ID" value="NZ_JQBX01000010.1"/>
</dbReference>
<keyword evidence="4 8" id="KW-0762">Sugar transport</keyword>
<evidence type="ECO:0000256" key="9">
    <source>
        <dbReference type="SAM" id="Phobius"/>
    </source>
</evidence>
<feature type="transmembrane region" description="Helical" evidence="9">
    <location>
        <begin position="26"/>
        <end position="47"/>
    </location>
</feature>
<dbReference type="GO" id="GO:0005886">
    <property type="term" value="C:plasma membrane"/>
    <property type="evidence" value="ECO:0007669"/>
    <property type="project" value="UniProtKB-SubCell"/>
</dbReference>
<sequence length="434" mass="47416">MRFKETREYYEQHLVRQFLRIRKLKVYDAIQQTIVILYPFMLVGSIMELLRESFLIKGSYFDELFGTVAMIPHANGINFFLGSMSKLTIGFAGVLAATEVARNLAKKFDKDTQMAGVTGGLAYLILTFYDSDQGVLGFTARSLGFSSLLFGILVGVVTGYIFKYLSRKVDTNQPKGSVIRDRMFNSMWAITVTLILSAGLNTVFYLLNSKALTPEINRLLIQNVMNTHSAWVLTGGTALSIILQFIGMGSPIANGQMMGADAVSNLNYALQHQSAWNIPNPINAHGIIGIYTNIGGTGATLGLLIAIIWVGKGRQFQRVAKQSLLPGLFNYNQSTLVGLPILFNIAYVIPFILAPIVNLLITMSALKLHLIPSAVYQIPNGTPGIFMGFIGTNGSVQALILSLVLVAVDVLIYVPFVEIGEKVNADLNQGGDAE</sequence>
<dbReference type="PIRSF" id="PIRSF006351">
    <property type="entry name" value="PTS_EIIC-Cellobiose"/>
    <property type="match status" value="1"/>
</dbReference>
<feature type="transmembrane region" description="Helical" evidence="9">
    <location>
        <begin position="228"/>
        <end position="248"/>
    </location>
</feature>
<evidence type="ECO:0000256" key="4">
    <source>
        <dbReference type="ARBA" id="ARBA00022597"/>
    </source>
</evidence>
<evidence type="ECO:0000256" key="8">
    <source>
        <dbReference type="PIRNR" id="PIRNR006351"/>
    </source>
</evidence>
<evidence type="ECO:0000256" key="6">
    <source>
        <dbReference type="ARBA" id="ARBA00022989"/>
    </source>
</evidence>
<dbReference type="InterPro" id="IPR004501">
    <property type="entry name" value="PTS_EIIC_3"/>
</dbReference>
<dbReference type="PATRIC" id="fig|331679.3.peg.215"/>
<keyword evidence="2 8" id="KW-0813">Transport</keyword>
<keyword evidence="5 9" id="KW-0812">Transmembrane</keyword>
<feature type="domain" description="PTS EIIC type-3" evidence="10">
    <location>
        <begin position="10"/>
        <end position="416"/>
    </location>
</feature>
<comment type="function">
    <text evidence="8">The phosphoenolpyruvate-dependent sugar phosphotransferase system (PTS), a major carbohydrate active -transport system, catalyzes the phosphorylation of incoming sugar substrates concomitant with their translocation across the cell membrane.</text>
</comment>
<evidence type="ECO:0000256" key="3">
    <source>
        <dbReference type="ARBA" id="ARBA00022475"/>
    </source>
</evidence>
<feature type="transmembrane region" description="Helical" evidence="9">
    <location>
        <begin position="186"/>
        <end position="208"/>
    </location>
</feature>
<feature type="transmembrane region" description="Helical" evidence="9">
    <location>
        <begin position="396"/>
        <end position="416"/>
    </location>
</feature>
<evidence type="ECO:0000256" key="5">
    <source>
        <dbReference type="ARBA" id="ARBA00022692"/>
    </source>
</evidence>
<evidence type="ECO:0000256" key="2">
    <source>
        <dbReference type="ARBA" id="ARBA00022448"/>
    </source>
</evidence>
<proteinExistence type="predicted"/>
<keyword evidence="3 8" id="KW-1003">Cell membrane</keyword>
<dbReference type="EMBL" id="JQBX01000010">
    <property type="protein sequence ID" value="KRN93809.1"/>
    <property type="molecule type" value="Genomic_DNA"/>
</dbReference>
<gene>
    <name evidence="11" type="ORF">IV81_GL000211</name>
</gene>
<evidence type="ECO:0000256" key="1">
    <source>
        <dbReference type="ARBA" id="ARBA00004651"/>
    </source>
</evidence>
<keyword evidence="7 8" id="KW-0472">Membrane</keyword>
<dbReference type="PROSITE" id="PS51105">
    <property type="entry name" value="PTS_EIIC_TYPE_3"/>
    <property type="match status" value="1"/>
</dbReference>
<comment type="subcellular location">
    <subcellularLocation>
        <location evidence="1">Cell membrane</location>
        <topology evidence="1">Multi-pass membrane protein</topology>
    </subcellularLocation>
</comment>
<comment type="caution">
    <text evidence="11">The sequence shown here is derived from an EMBL/GenBank/DDBJ whole genome shotgun (WGS) entry which is preliminary data.</text>
</comment>
<name>A0A0R2KWB7_9LACO</name>
<dbReference type="STRING" id="331679.IV81_GL000211"/>
<evidence type="ECO:0000256" key="7">
    <source>
        <dbReference type="ARBA" id="ARBA00023136"/>
    </source>
</evidence>
<keyword evidence="6 9" id="KW-1133">Transmembrane helix</keyword>
<evidence type="ECO:0000313" key="12">
    <source>
        <dbReference type="Proteomes" id="UP000051859"/>
    </source>
</evidence>
<feature type="transmembrane region" description="Helical" evidence="9">
    <location>
        <begin position="79"/>
        <end position="101"/>
    </location>
</feature>
<organism evidence="11 12">
    <name type="scientific">Pediococcus stilesii</name>
    <dbReference type="NCBI Taxonomy" id="331679"/>
    <lineage>
        <taxon>Bacteria</taxon>
        <taxon>Bacillati</taxon>
        <taxon>Bacillota</taxon>
        <taxon>Bacilli</taxon>
        <taxon>Lactobacillales</taxon>
        <taxon>Lactobacillaceae</taxon>
        <taxon>Pediococcus</taxon>
    </lineage>
</organism>
<dbReference type="Pfam" id="PF02378">
    <property type="entry name" value="PTS_EIIC"/>
    <property type="match status" value="1"/>
</dbReference>
<dbReference type="PANTHER" id="PTHR33989:SF4">
    <property type="entry name" value="PTS SYSTEM N,N'-DIACETYLCHITOBIOSE-SPECIFIC EIIC COMPONENT"/>
    <property type="match status" value="1"/>
</dbReference>
<dbReference type="InterPro" id="IPR004796">
    <property type="entry name" value="PTS_IIC_cello"/>
</dbReference>
<evidence type="ECO:0000313" key="11">
    <source>
        <dbReference type="EMBL" id="KRN93809.1"/>
    </source>
</evidence>
<dbReference type="InterPro" id="IPR051088">
    <property type="entry name" value="PTS_Sugar-EIIC/EIIB"/>
</dbReference>
<accession>A0A0R2KWB7</accession>
<keyword evidence="12" id="KW-1185">Reference proteome</keyword>
<dbReference type="GO" id="GO:0008982">
    <property type="term" value="F:protein-N(PI)-phosphohistidine-sugar phosphotransferase activity"/>
    <property type="evidence" value="ECO:0007669"/>
    <property type="project" value="UniProtKB-UniRule"/>
</dbReference>
<reference evidence="11 12" key="1">
    <citation type="journal article" date="2015" name="Genome Announc.">
        <title>Expanding the biotechnology potential of lactobacilli through comparative genomics of 213 strains and associated genera.</title>
        <authorList>
            <person name="Sun Z."/>
            <person name="Harris H.M."/>
            <person name="McCann A."/>
            <person name="Guo C."/>
            <person name="Argimon S."/>
            <person name="Zhang W."/>
            <person name="Yang X."/>
            <person name="Jeffery I.B."/>
            <person name="Cooney J.C."/>
            <person name="Kagawa T.F."/>
            <person name="Liu W."/>
            <person name="Song Y."/>
            <person name="Salvetti E."/>
            <person name="Wrobel A."/>
            <person name="Rasinkangas P."/>
            <person name="Parkhill J."/>
            <person name="Rea M.C."/>
            <person name="O'Sullivan O."/>
            <person name="Ritari J."/>
            <person name="Douillard F.P."/>
            <person name="Paul Ross R."/>
            <person name="Yang R."/>
            <person name="Briner A.E."/>
            <person name="Felis G.E."/>
            <person name="de Vos W.M."/>
            <person name="Barrangou R."/>
            <person name="Klaenhammer T.R."/>
            <person name="Caufield P.W."/>
            <person name="Cui Y."/>
            <person name="Zhang H."/>
            <person name="O'Toole P.W."/>
        </authorList>
    </citation>
    <scope>NUCLEOTIDE SEQUENCE [LARGE SCALE GENOMIC DNA]</scope>
    <source>
        <strain evidence="11 12">DSM 18001</strain>
    </source>
</reference>
<dbReference type="InterPro" id="IPR003352">
    <property type="entry name" value="PTS_EIIC"/>
</dbReference>
<dbReference type="Proteomes" id="UP000051859">
    <property type="component" value="Unassembled WGS sequence"/>
</dbReference>
<dbReference type="AlphaFoldDB" id="A0A0R2KWB7"/>
<protein>
    <recommendedName>
        <fullName evidence="8">Permease IIC component</fullName>
    </recommendedName>
</protein>
<dbReference type="PANTHER" id="PTHR33989">
    <property type="match status" value="1"/>
</dbReference>
<feature type="transmembrane region" description="Helical" evidence="9">
    <location>
        <begin position="341"/>
        <end position="361"/>
    </location>
</feature>
<feature type="transmembrane region" description="Helical" evidence="9">
    <location>
        <begin position="290"/>
        <end position="311"/>
    </location>
</feature>
<feature type="transmembrane region" description="Helical" evidence="9">
    <location>
        <begin position="143"/>
        <end position="165"/>
    </location>
</feature>
<evidence type="ECO:0000259" key="10">
    <source>
        <dbReference type="PROSITE" id="PS51105"/>
    </source>
</evidence>
<dbReference type="GO" id="GO:0009401">
    <property type="term" value="P:phosphoenolpyruvate-dependent sugar phosphotransferase system"/>
    <property type="evidence" value="ECO:0007669"/>
    <property type="project" value="InterPro"/>
</dbReference>